<dbReference type="SUPFAM" id="SSF53448">
    <property type="entry name" value="Nucleotide-diphospho-sugar transferases"/>
    <property type="match status" value="1"/>
</dbReference>
<reference evidence="2 3" key="1">
    <citation type="submission" date="2015-09" db="EMBL/GenBank/DDBJ databases">
        <authorList>
            <consortium name="Pathogen Informatics"/>
        </authorList>
    </citation>
    <scope>NUCLEOTIDE SEQUENCE [LARGE SCALE GENOMIC DNA]</scope>
    <source>
        <strain evidence="2 3">2789STDY5608625</strain>
    </source>
</reference>
<dbReference type="Proteomes" id="UP000044098">
    <property type="component" value="Unassembled WGS sequence"/>
</dbReference>
<comment type="caution">
    <text evidence="2">The sequence shown here is derived from an EMBL/GenBank/DDBJ whole genome shotgun (WGS) entry which is preliminary data.</text>
</comment>
<sequence length="225" mass="24622">MRSSTWVVIAAYNEGQVIRGVVTGLKAEWPNVVVVDDGSADSTAAEAEAAGAFVIRHPINLGQGAALATGLQYCIEIGAKYIVNFDADGQHHVEDIQVLVDRASQPDVDIVIGSRFLGETRAMPGRRRLLLKAAVLFTRITTGLKVTDAHNGLRCFTLEAAKKIRINQNRMAHASEILEEVARHKLRVAEVPVTITYTEYSLAKGQRLSNSINILLELFLGRLHK</sequence>
<gene>
    <name evidence="2" type="ORF">ERS370000_04651</name>
</gene>
<organism evidence="2 3">
    <name type="scientific">Achromobacter aegrifaciens</name>
    <dbReference type="NCBI Taxonomy" id="1287736"/>
    <lineage>
        <taxon>Bacteria</taxon>
        <taxon>Pseudomonadati</taxon>
        <taxon>Pseudomonadota</taxon>
        <taxon>Betaproteobacteria</taxon>
        <taxon>Burkholderiales</taxon>
        <taxon>Alcaligenaceae</taxon>
        <taxon>Achromobacter</taxon>
    </lineage>
</organism>
<dbReference type="InterPro" id="IPR001173">
    <property type="entry name" value="Glyco_trans_2-like"/>
</dbReference>
<dbReference type="PANTHER" id="PTHR48090:SF7">
    <property type="entry name" value="RFBJ PROTEIN"/>
    <property type="match status" value="1"/>
</dbReference>
<accession>A0AAD2KLF1</accession>
<evidence type="ECO:0000313" key="2">
    <source>
        <dbReference type="EMBL" id="CUJ57515.1"/>
    </source>
</evidence>
<dbReference type="PANTHER" id="PTHR48090">
    <property type="entry name" value="UNDECAPRENYL-PHOSPHATE 4-DEOXY-4-FORMAMIDO-L-ARABINOSE TRANSFERASE-RELATED"/>
    <property type="match status" value="1"/>
</dbReference>
<dbReference type="CDD" id="cd04179">
    <property type="entry name" value="DPM_DPG-synthase_like"/>
    <property type="match status" value="1"/>
</dbReference>
<dbReference type="RefSeq" id="WP_054457106.1">
    <property type="nucleotide sequence ID" value="NZ_CYTK01000008.1"/>
</dbReference>
<evidence type="ECO:0000313" key="3">
    <source>
        <dbReference type="Proteomes" id="UP000044098"/>
    </source>
</evidence>
<dbReference type="AlphaFoldDB" id="A0AAD2KLF1"/>
<dbReference type="Gene3D" id="3.90.550.10">
    <property type="entry name" value="Spore Coat Polysaccharide Biosynthesis Protein SpsA, Chain A"/>
    <property type="match status" value="1"/>
</dbReference>
<evidence type="ECO:0000259" key="1">
    <source>
        <dbReference type="Pfam" id="PF00535"/>
    </source>
</evidence>
<name>A0AAD2KLF1_ACHAE</name>
<dbReference type="EMBL" id="CYTK01000008">
    <property type="protein sequence ID" value="CUJ57515.1"/>
    <property type="molecule type" value="Genomic_DNA"/>
</dbReference>
<dbReference type="InterPro" id="IPR050256">
    <property type="entry name" value="Glycosyltransferase_2"/>
</dbReference>
<dbReference type="Pfam" id="PF00535">
    <property type="entry name" value="Glycos_transf_2"/>
    <property type="match status" value="1"/>
</dbReference>
<feature type="domain" description="Glycosyltransferase 2-like" evidence="1">
    <location>
        <begin position="7"/>
        <end position="130"/>
    </location>
</feature>
<protein>
    <submittedName>
        <fullName evidence="2">N-glycosyltransferase</fullName>
    </submittedName>
</protein>
<proteinExistence type="predicted"/>
<dbReference type="InterPro" id="IPR029044">
    <property type="entry name" value="Nucleotide-diphossugar_trans"/>
</dbReference>